<proteinExistence type="predicted"/>
<dbReference type="GO" id="GO:0004523">
    <property type="term" value="F:RNA-DNA hybrid ribonuclease activity"/>
    <property type="evidence" value="ECO:0007669"/>
    <property type="project" value="InterPro"/>
</dbReference>
<dbReference type="InterPro" id="IPR036397">
    <property type="entry name" value="RNaseH_sf"/>
</dbReference>
<dbReference type="CDD" id="cd01673">
    <property type="entry name" value="dNK"/>
    <property type="match status" value="1"/>
</dbReference>
<sequence length="402" mass="46854">MNSLIISIDGNIGSGKSTLYNKLQTYYKDRTDICFVPEPVEDWKDIVDKNGTPILTNLYQDTKKYAFRFQMMAYISRLNLLRKAIKQNYKIIITERCVQTDRNVFAKMLYDDGNIEHDEYQIYNKWFYEFLDEINIAGIIYVKANPEICDQRVKIRAREGETIPLEYLQKCHKYHEEWLCNEKKKMVIDANVDITNNMDAERSWIQAIDKWIQEDILNEKGTWECSPYCPNGPIWVPEGYILDGLNLVKINKDKDTKYILRFDGACRGNPSDELGLGCILYENGKKLDERSLKIKVQSGTNNQAEYLAMLSGLKMCLNNNIKNVLVQGDSELIIKQINGIYKVNNEKLLTYYNIALSLKLQFENITFEHIKRDQNKEADKLANKALDDKDSLEWSWPEGCMS</sequence>
<name>A0A6C0CZB7_9ZZZZ</name>
<dbReference type="AlphaFoldDB" id="A0A6C0CZB7"/>
<evidence type="ECO:0000313" key="2">
    <source>
        <dbReference type="EMBL" id="QHT08795.1"/>
    </source>
</evidence>
<dbReference type="Gene3D" id="3.30.420.10">
    <property type="entry name" value="Ribonuclease H-like superfamily/Ribonuclease H"/>
    <property type="match status" value="1"/>
</dbReference>
<dbReference type="SUPFAM" id="SSF53098">
    <property type="entry name" value="Ribonuclease H-like"/>
    <property type="match status" value="1"/>
</dbReference>
<dbReference type="InterPro" id="IPR050566">
    <property type="entry name" value="Deoxyribonucleoside_kinase"/>
</dbReference>
<dbReference type="CDD" id="cd09279">
    <property type="entry name" value="RNase_HI_like"/>
    <property type="match status" value="1"/>
</dbReference>
<dbReference type="GO" id="GO:0005737">
    <property type="term" value="C:cytoplasm"/>
    <property type="evidence" value="ECO:0007669"/>
    <property type="project" value="TreeGrafter"/>
</dbReference>
<dbReference type="PANTHER" id="PTHR10513:SF35">
    <property type="entry name" value="DEOXYADENOSINE KINASE"/>
    <property type="match status" value="1"/>
</dbReference>
<dbReference type="EMBL" id="MN739501">
    <property type="protein sequence ID" value="QHT08795.1"/>
    <property type="molecule type" value="Genomic_DNA"/>
</dbReference>
<dbReference type="InterPro" id="IPR002156">
    <property type="entry name" value="RNaseH_domain"/>
</dbReference>
<dbReference type="Pfam" id="PF01712">
    <property type="entry name" value="dNK"/>
    <property type="match status" value="1"/>
</dbReference>
<reference evidence="2" key="1">
    <citation type="journal article" date="2020" name="Nature">
        <title>Giant virus diversity and host interactions through global metagenomics.</title>
        <authorList>
            <person name="Schulz F."/>
            <person name="Roux S."/>
            <person name="Paez-Espino D."/>
            <person name="Jungbluth S."/>
            <person name="Walsh D.A."/>
            <person name="Denef V.J."/>
            <person name="McMahon K.D."/>
            <person name="Konstantinidis K.T."/>
            <person name="Eloe-Fadrosh E.A."/>
            <person name="Kyrpides N.C."/>
            <person name="Woyke T."/>
        </authorList>
    </citation>
    <scope>NUCLEOTIDE SEQUENCE</scope>
    <source>
        <strain evidence="2">GVMAG-M-3300023109-53</strain>
    </source>
</reference>
<dbReference type="PROSITE" id="PS50879">
    <property type="entry name" value="RNASE_H_1"/>
    <property type="match status" value="1"/>
</dbReference>
<organism evidence="2">
    <name type="scientific">viral metagenome</name>
    <dbReference type="NCBI Taxonomy" id="1070528"/>
    <lineage>
        <taxon>unclassified sequences</taxon>
        <taxon>metagenomes</taxon>
        <taxon>organismal metagenomes</taxon>
    </lineage>
</organism>
<dbReference type="GO" id="GO:0003676">
    <property type="term" value="F:nucleic acid binding"/>
    <property type="evidence" value="ECO:0007669"/>
    <property type="project" value="InterPro"/>
</dbReference>
<feature type="domain" description="RNase H type-1" evidence="1">
    <location>
        <begin position="254"/>
        <end position="387"/>
    </location>
</feature>
<dbReference type="PANTHER" id="PTHR10513">
    <property type="entry name" value="DEOXYNUCLEOSIDE KINASE"/>
    <property type="match status" value="1"/>
</dbReference>
<dbReference type="Gene3D" id="3.40.50.300">
    <property type="entry name" value="P-loop containing nucleotide triphosphate hydrolases"/>
    <property type="match status" value="1"/>
</dbReference>
<dbReference type="InterPro" id="IPR031314">
    <property type="entry name" value="DNK_dom"/>
</dbReference>
<dbReference type="GO" id="GO:0019136">
    <property type="term" value="F:deoxynucleoside kinase activity"/>
    <property type="evidence" value="ECO:0007669"/>
    <property type="project" value="TreeGrafter"/>
</dbReference>
<dbReference type="SUPFAM" id="SSF52540">
    <property type="entry name" value="P-loop containing nucleoside triphosphate hydrolases"/>
    <property type="match status" value="1"/>
</dbReference>
<dbReference type="Pfam" id="PF13456">
    <property type="entry name" value="RVT_3"/>
    <property type="match status" value="1"/>
</dbReference>
<dbReference type="InterPro" id="IPR027417">
    <property type="entry name" value="P-loop_NTPase"/>
</dbReference>
<dbReference type="InterPro" id="IPR012337">
    <property type="entry name" value="RNaseH-like_sf"/>
</dbReference>
<protein>
    <recommendedName>
        <fullName evidence="1">RNase H type-1 domain-containing protein</fullName>
    </recommendedName>
</protein>
<accession>A0A6C0CZB7</accession>
<evidence type="ECO:0000259" key="1">
    <source>
        <dbReference type="PROSITE" id="PS50879"/>
    </source>
</evidence>